<feature type="region of interest" description="Disordered" evidence="1">
    <location>
        <begin position="126"/>
        <end position="149"/>
    </location>
</feature>
<dbReference type="AlphaFoldDB" id="A0A2V0R9D3"/>
<name>A0A2V0R9D3_9ZZZZ</name>
<evidence type="ECO:0008006" key="3">
    <source>
        <dbReference type="Google" id="ProtNLM"/>
    </source>
</evidence>
<feature type="compositionally biased region" description="Polar residues" evidence="1">
    <location>
        <begin position="100"/>
        <end position="115"/>
    </location>
</feature>
<proteinExistence type="predicted"/>
<feature type="region of interest" description="Disordered" evidence="1">
    <location>
        <begin position="96"/>
        <end position="115"/>
    </location>
</feature>
<evidence type="ECO:0000313" key="2">
    <source>
        <dbReference type="EMBL" id="GBH21801.1"/>
    </source>
</evidence>
<protein>
    <recommendedName>
        <fullName evidence="3">Capsid</fullName>
    </recommendedName>
</protein>
<dbReference type="EMBL" id="BDQA01000347">
    <property type="protein sequence ID" value="GBH21801.1"/>
    <property type="molecule type" value="Genomic_RNA"/>
</dbReference>
<reference evidence="2" key="1">
    <citation type="submission" date="2017-04" db="EMBL/GenBank/DDBJ databases">
        <title>Unveiling RNA virosphere associated with marine microorganisms.</title>
        <authorList>
            <person name="Urayama S."/>
            <person name="Takaki Y."/>
            <person name="Nishi S."/>
            <person name="Yoshida Y."/>
            <person name="Deguchi S."/>
            <person name="Takai K."/>
            <person name="Nunoura T."/>
        </authorList>
    </citation>
    <scope>NUCLEOTIDE SEQUENCE</scope>
</reference>
<evidence type="ECO:0000256" key="1">
    <source>
        <dbReference type="SAM" id="MobiDB-lite"/>
    </source>
</evidence>
<accession>A0A2V0R9D3</accession>
<feature type="compositionally biased region" description="Basic residues" evidence="1">
    <location>
        <begin position="129"/>
        <end position="138"/>
    </location>
</feature>
<sequence length="526" mass="58037">MTNDDVIKTIDAALAVTSLLSPASVLVRKAVVPYLIRRHFKTRAARWSVSKSPETMNESIARQVRYRASQGLRAVGSQKTEFLGDAASVARSGLQFSAPPGNSTNPGNSALTNNPIVNKESIMTEKRSVSKTRGRKRGRTVESESSTGFGGSGLLSNSVGYVNPYLFDSQKYVPLMISYHDINPTGHYESDYISQQFQDVIFTSYDAAFRRAVRFNAGFDYSNLILHLNATLGLLRYYYATVGIMFYASTVNNRAASSLMQDFLSPEIQNALLKTESTLATLGLPPKLQELAYYTSMPFVIDKVEGAVRMHIAKGLAFDGSGLAGSLEAQIDNVATTSQLIESAKLIQLGKMLGENWSITLKEPGILDTSSAWGRFSANMWINRATYQSQAGDPPTIAYKPAVDNETISVPYYSIDDKFTSYDSVFQSVWMETPDFWLPGMVTADDGFAVPNSNDVLYWNPDTNGFSAVNDGYEAVLASTRHPYFNWNYNVVSRTQVFENSLNNAQLFVPEVMDDLYSVSSVNKVS</sequence>
<organism evidence="2">
    <name type="scientific">viral metagenome</name>
    <dbReference type="NCBI Taxonomy" id="1070528"/>
    <lineage>
        <taxon>unclassified sequences</taxon>
        <taxon>metagenomes</taxon>
        <taxon>organismal metagenomes</taxon>
    </lineage>
</organism>
<comment type="caution">
    <text evidence="2">The sequence shown here is derived from an EMBL/GenBank/DDBJ whole genome shotgun (WGS) entry which is preliminary data.</text>
</comment>